<feature type="DNA-binding region" description="H-T-H motif" evidence="4">
    <location>
        <begin position="48"/>
        <end position="67"/>
    </location>
</feature>
<dbReference type="GO" id="GO:0003700">
    <property type="term" value="F:DNA-binding transcription factor activity"/>
    <property type="evidence" value="ECO:0007669"/>
    <property type="project" value="TreeGrafter"/>
</dbReference>
<dbReference type="Pfam" id="PF00440">
    <property type="entry name" value="TetR_N"/>
    <property type="match status" value="1"/>
</dbReference>
<dbReference type="Gene3D" id="1.10.10.60">
    <property type="entry name" value="Homeodomain-like"/>
    <property type="match status" value="1"/>
</dbReference>
<dbReference type="PANTHER" id="PTHR30055:SF151">
    <property type="entry name" value="TRANSCRIPTIONAL REGULATORY PROTEIN"/>
    <property type="match status" value="1"/>
</dbReference>
<dbReference type="Pfam" id="PF02909">
    <property type="entry name" value="TetR_C_1"/>
    <property type="match status" value="1"/>
</dbReference>
<dbReference type="PANTHER" id="PTHR30055">
    <property type="entry name" value="HTH-TYPE TRANSCRIPTIONAL REGULATOR RUTR"/>
    <property type="match status" value="1"/>
</dbReference>
<evidence type="ECO:0000256" key="3">
    <source>
        <dbReference type="ARBA" id="ARBA00023163"/>
    </source>
</evidence>
<feature type="domain" description="HTH tetR-type" evidence="6">
    <location>
        <begin position="25"/>
        <end position="85"/>
    </location>
</feature>
<dbReference type="InterPro" id="IPR004111">
    <property type="entry name" value="Repressor_TetR_C"/>
</dbReference>
<evidence type="ECO:0000313" key="7">
    <source>
        <dbReference type="EMBL" id="MCS7478596.1"/>
    </source>
</evidence>
<name>A0A9X2VL12_9PSEU</name>
<organism evidence="7 8">
    <name type="scientific">Umezawaea endophytica</name>
    <dbReference type="NCBI Taxonomy" id="1654476"/>
    <lineage>
        <taxon>Bacteria</taxon>
        <taxon>Bacillati</taxon>
        <taxon>Actinomycetota</taxon>
        <taxon>Actinomycetes</taxon>
        <taxon>Pseudonocardiales</taxon>
        <taxon>Pseudonocardiaceae</taxon>
        <taxon>Umezawaea</taxon>
    </lineage>
</organism>
<evidence type="ECO:0000313" key="8">
    <source>
        <dbReference type="Proteomes" id="UP001141259"/>
    </source>
</evidence>
<dbReference type="InterPro" id="IPR009057">
    <property type="entry name" value="Homeodomain-like_sf"/>
</dbReference>
<evidence type="ECO:0000256" key="4">
    <source>
        <dbReference type="PROSITE-ProRule" id="PRU00335"/>
    </source>
</evidence>
<dbReference type="Gene3D" id="1.10.357.10">
    <property type="entry name" value="Tetracycline Repressor, domain 2"/>
    <property type="match status" value="1"/>
</dbReference>
<protein>
    <submittedName>
        <fullName evidence="7">TetR/AcrR family transcriptional regulator C-terminal domain-containing protein</fullName>
    </submittedName>
</protein>
<keyword evidence="1" id="KW-0805">Transcription regulation</keyword>
<dbReference type="SUPFAM" id="SSF48498">
    <property type="entry name" value="Tetracyclin repressor-like, C-terminal domain"/>
    <property type="match status" value="1"/>
</dbReference>
<dbReference type="Proteomes" id="UP001141259">
    <property type="component" value="Unassembled WGS sequence"/>
</dbReference>
<dbReference type="InterPro" id="IPR001647">
    <property type="entry name" value="HTH_TetR"/>
</dbReference>
<dbReference type="SUPFAM" id="SSF46689">
    <property type="entry name" value="Homeodomain-like"/>
    <property type="match status" value="1"/>
</dbReference>
<keyword evidence="2 4" id="KW-0238">DNA-binding</keyword>
<sequence>MRDDSDGNELVWDRPEPPTRPAPTALSRSRIVAAAIGLADADGMDAVSLRKVAAALDAGPMRLYGYVASKDELLDLMVDEVYGELPPPSEPSGEDWRAALRSIAHRLRDAAHRHEWFIDLLGGRPHVRGPNALAFLEESLAALDRTADFTDVADVMRAVRTFTAYVTGAIRAEVGEARAERATGLALAQWQRASVPYLRRMLATGRYPTVEKVITHDGEEPDADTTFEAGLGAVLDGIAHAFAR</sequence>
<dbReference type="AlphaFoldDB" id="A0A9X2VL12"/>
<evidence type="ECO:0000256" key="2">
    <source>
        <dbReference type="ARBA" id="ARBA00023125"/>
    </source>
</evidence>
<dbReference type="PROSITE" id="PS50977">
    <property type="entry name" value="HTH_TETR_2"/>
    <property type="match status" value="1"/>
</dbReference>
<dbReference type="RefSeq" id="WP_259624102.1">
    <property type="nucleotide sequence ID" value="NZ_JANYMP010000007.1"/>
</dbReference>
<accession>A0A9X2VL12</accession>
<proteinExistence type="predicted"/>
<reference evidence="7" key="1">
    <citation type="submission" date="2022-08" db="EMBL/GenBank/DDBJ databases">
        <authorList>
            <person name="Tistechok S."/>
            <person name="Samborskyy M."/>
            <person name="Roman I."/>
        </authorList>
    </citation>
    <scope>NUCLEOTIDE SEQUENCE</scope>
    <source>
        <strain evidence="7">DSM 103496</strain>
    </source>
</reference>
<dbReference type="GO" id="GO:0045892">
    <property type="term" value="P:negative regulation of DNA-templated transcription"/>
    <property type="evidence" value="ECO:0007669"/>
    <property type="project" value="InterPro"/>
</dbReference>
<evidence type="ECO:0000256" key="5">
    <source>
        <dbReference type="SAM" id="MobiDB-lite"/>
    </source>
</evidence>
<keyword evidence="3" id="KW-0804">Transcription</keyword>
<dbReference type="InterPro" id="IPR036271">
    <property type="entry name" value="Tet_transcr_reg_TetR-rel_C_sf"/>
</dbReference>
<evidence type="ECO:0000259" key="6">
    <source>
        <dbReference type="PROSITE" id="PS50977"/>
    </source>
</evidence>
<feature type="region of interest" description="Disordered" evidence="5">
    <location>
        <begin position="1"/>
        <end position="25"/>
    </location>
</feature>
<dbReference type="EMBL" id="JANYMP010000007">
    <property type="protein sequence ID" value="MCS7478596.1"/>
    <property type="molecule type" value="Genomic_DNA"/>
</dbReference>
<gene>
    <name evidence="7" type="ORF">NZH93_17180</name>
</gene>
<dbReference type="InterPro" id="IPR050109">
    <property type="entry name" value="HTH-type_TetR-like_transc_reg"/>
</dbReference>
<dbReference type="GO" id="GO:0000976">
    <property type="term" value="F:transcription cis-regulatory region binding"/>
    <property type="evidence" value="ECO:0007669"/>
    <property type="project" value="TreeGrafter"/>
</dbReference>
<comment type="caution">
    <text evidence="7">The sequence shown here is derived from an EMBL/GenBank/DDBJ whole genome shotgun (WGS) entry which is preliminary data.</text>
</comment>
<feature type="compositionally biased region" description="Basic and acidic residues" evidence="5">
    <location>
        <begin position="1"/>
        <end position="17"/>
    </location>
</feature>
<keyword evidence="8" id="KW-1185">Reference proteome</keyword>
<evidence type="ECO:0000256" key="1">
    <source>
        <dbReference type="ARBA" id="ARBA00023015"/>
    </source>
</evidence>